<keyword evidence="1" id="KW-0614">Plasmid</keyword>
<accession>A0A1E5NXY1</accession>
<dbReference type="OrthoDB" id="4280606at2"/>
<dbReference type="Proteomes" id="UP000095705">
    <property type="component" value="Plasmid pACMP1"/>
</dbReference>
<geneLocation type="plasmid" evidence="2">
    <name>pacmp1</name>
</geneLocation>
<protein>
    <submittedName>
        <fullName evidence="1">Uncharacterized protein</fullName>
    </submittedName>
</protein>
<proteinExistence type="predicted"/>
<sequence>MPFTVTGTFDDGAAYQVRVTGQADRPVIGSSRAAALFGLTRGRPIPLSPTGPVREVSPTDEETVLAVLQAYTRVLETGPGAPRRAVVPGEH</sequence>
<dbReference type="RefSeq" id="WP_069917988.1">
    <property type="nucleotide sequence ID" value="NZ_CM007203.1"/>
</dbReference>
<evidence type="ECO:0000313" key="1">
    <source>
        <dbReference type="EMBL" id="OEJ21100.1"/>
    </source>
</evidence>
<comment type="caution">
    <text evidence="1">The sequence shown here is derived from an EMBL/GenBank/DDBJ whole genome shotgun (WGS) entry which is preliminary data.</text>
</comment>
<keyword evidence="2" id="KW-1185">Reference proteome</keyword>
<organism evidence="1 2">
    <name type="scientific">Streptomyces subrutilus</name>
    <dbReference type="NCBI Taxonomy" id="36818"/>
    <lineage>
        <taxon>Bacteria</taxon>
        <taxon>Bacillati</taxon>
        <taxon>Actinomycetota</taxon>
        <taxon>Actinomycetes</taxon>
        <taxon>Kitasatosporales</taxon>
        <taxon>Streptomycetaceae</taxon>
        <taxon>Streptomyces</taxon>
    </lineage>
</organism>
<evidence type="ECO:0000313" key="2">
    <source>
        <dbReference type="Proteomes" id="UP000095705"/>
    </source>
</evidence>
<name>A0A1E5NXY1_9ACTN</name>
<reference evidence="1 2" key="1">
    <citation type="submission" date="2016-08" db="EMBL/GenBank/DDBJ databases">
        <title>The complete genome of Streptomyces subrutilus 10-1-1.</title>
        <authorList>
            <person name="Chen X."/>
        </authorList>
    </citation>
    <scope>NUCLEOTIDE SEQUENCE [LARGE SCALE GENOMIC DNA]</scope>
    <source>
        <strain evidence="1 2">10-1-1</strain>
        <plasmid evidence="2">pacmp1</plasmid>
    </source>
</reference>
<dbReference type="AlphaFoldDB" id="A0A1E5NXY1"/>
<dbReference type="EMBL" id="MEHK01000005">
    <property type="protein sequence ID" value="OEJ21100.1"/>
    <property type="molecule type" value="Genomic_DNA"/>
</dbReference>
<gene>
    <name evidence="1" type="ORF">BGK67_34995</name>
</gene>